<evidence type="ECO:0000256" key="1">
    <source>
        <dbReference type="SAM" id="Phobius"/>
    </source>
</evidence>
<dbReference type="EMBL" id="BJUW01000008">
    <property type="protein sequence ID" value="GEK86828.1"/>
    <property type="molecule type" value="Genomic_DNA"/>
</dbReference>
<dbReference type="RefSeq" id="WP_147039417.1">
    <property type="nucleotide sequence ID" value="NZ_BJUW01000008.1"/>
</dbReference>
<sequence length="176" mass="18313">MSGDTRRNDRIRTGAAIAGPVLHALLPVTAAVAALLLVPVTVWQLAVVGTALLGMLFPQTLGGWLSIACLAVGTLLGTPSMWSAAAAVLLVHLMHVLSSLLPVVPWRGRVLVRALRPTLRRLLVVQLIAQPVTLIVMLVRLSDGAAVQGAVLAGAAAVTGFACLFLLRLAGRSNRA</sequence>
<dbReference type="Proteomes" id="UP000321225">
    <property type="component" value="Unassembled WGS sequence"/>
</dbReference>
<protein>
    <submittedName>
        <fullName evidence="2">Uncharacterized protein</fullName>
    </submittedName>
</protein>
<reference evidence="2 3" key="1">
    <citation type="submission" date="2019-07" db="EMBL/GenBank/DDBJ databases">
        <title>Whole genome shotgun sequence of Microbacterium aerolatum NBRC 103071.</title>
        <authorList>
            <person name="Hosoyama A."/>
            <person name="Uohara A."/>
            <person name="Ohji S."/>
            <person name="Ichikawa N."/>
        </authorList>
    </citation>
    <scope>NUCLEOTIDE SEQUENCE [LARGE SCALE GENOMIC DNA]</scope>
    <source>
        <strain evidence="2 3">NBRC 103071</strain>
    </source>
</reference>
<feature type="transmembrane region" description="Helical" evidence="1">
    <location>
        <begin position="118"/>
        <end position="139"/>
    </location>
</feature>
<comment type="caution">
    <text evidence="2">The sequence shown here is derived from an EMBL/GenBank/DDBJ whole genome shotgun (WGS) entry which is preliminary data.</text>
</comment>
<name>A0A511AF95_9MICO</name>
<keyword evidence="1" id="KW-1133">Transmembrane helix</keyword>
<keyword evidence="3" id="KW-1185">Reference proteome</keyword>
<gene>
    <name evidence="2" type="ORF">MAE01_20040</name>
</gene>
<feature type="transmembrane region" description="Helical" evidence="1">
    <location>
        <begin position="145"/>
        <end position="167"/>
    </location>
</feature>
<organism evidence="2 3">
    <name type="scientific">Microbacterium aerolatum</name>
    <dbReference type="NCBI Taxonomy" id="153731"/>
    <lineage>
        <taxon>Bacteria</taxon>
        <taxon>Bacillati</taxon>
        <taxon>Actinomycetota</taxon>
        <taxon>Actinomycetes</taxon>
        <taxon>Micrococcales</taxon>
        <taxon>Microbacteriaceae</taxon>
        <taxon>Microbacterium</taxon>
    </lineage>
</organism>
<evidence type="ECO:0000313" key="2">
    <source>
        <dbReference type="EMBL" id="GEK86828.1"/>
    </source>
</evidence>
<keyword evidence="1" id="KW-0812">Transmembrane</keyword>
<dbReference type="OrthoDB" id="5074331at2"/>
<keyword evidence="1" id="KW-0472">Membrane</keyword>
<proteinExistence type="predicted"/>
<feature type="transmembrane region" description="Helical" evidence="1">
    <location>
        <begin position="30"/>
        <end position="54"/>
    </location>
</feature>
<accession>A0A511AF95</accession>
<dbReference type="AlphaFoldDB" id="A0A511AF95"/>
<evidence type="ECO:0000313" key="3">
    <source>
        <dbReference type="Proteomes" id="UP000321225"/>
    </source>
</evidence>
<feature type="transmembrane region" description="Helical" evidence="1">
    <location>
        <begin position="84"/>
        <end position="106"/>
    </location>
</feature>